<name>A0A382GAM3_9ZZZZ</name>
<accession>A0A382GAM3</accession>
<evidence type="ECO:0000313" key="3">
    <source>
        <dbReference type="EMBL" id="SVB71892.1"/>
    </source>
</evidence>
<proteinExistence type="predicted"/>
<feature type="domain" description="GCVT N-terminal" evidence="1">
    <location>
        <begin position="3"/>
        <end position="107"/>
    </location>
</feature>
<feature type="domain" description="Aminomethyltransferase C-terminal" evidence="2">
    <location>
        <begin position="128"/>
        <end position="212"/>
    </location>
</feature>
<dbReference type="EMBL" id="UINC01054327">
    <property type="protein sequence ID" value="SVB71892.1"/>
    <property type="molecule type" value="Genomic_DNA"/>
</dbReference>
<sequence>QATDADLSSDAFPFATSRGLQVAGATVRAMRVTFVGELGWELHVPVDFAVEVYNLLTELGQAHGIANAGYRAIDSLRLEKGYRIWGADVTPDHTPLEAGLGWAAKLKTDTPFFGREALELQKAGRLAKRLAFFTVDDAEIVLLGRETIYRNGERVGWLTSGGFGYTVGQGIGIGYVRNEDGVDRDFLLSGDYELEVACERVPAKLSLQPAYDPKSERVKM</sequence>
<dbReference type="InterPro" id="IPR029043">
    <property type="entry name" value="GcvT/YgfZ_C"/>
</dbReference>
<dbReference type="InterPro" id="IPR013977">
    <property type="entry name" value="GcvT_C"/>
</dbReference>
<dbReference type="PANTHER" id="PTHR43757:SF11">
    <property type="entry name" value="SARCOSINE DEHYDROGENASE"/>
    <property type="match status" value="1"/>
</dbReference>
<protein>
    <recommendedName>
        <fullName evidence="4">Glycine cleavage T-protein C-terminal barrel domain-containing protein</fullName>
    </recommendedName>
</protein>
<organism evidence="3">
    <name type="scientific">marine metagenome</name>
    <dbReference type="NCBI Taxonomy" id="408172"/>
    <lineage>
        <taxon>unclassified sequences</taxon>
        <taxon>metagenomes</taxon>
        <taxon>ecological metagenomes</taxon>
    </lineage>
</organism>
<dbReference type="PANTHER" id="PTHR43757">
    <property type="entry name" value="AMINOMETHYLTRANSFERASE"/>
    <property type="match status" value="1"/>
</dbReference>
<dbReference type="Pfam" id="PF01571">
    <property type="entry name" value="GCV_T"/>
    <property type="match status" value="1"/>
</dbReference>
<dbReference type="Gene3D" id="3.30.70.1400">
    <property type="entry name" value="Aminomethyltransferase beta-barrel domains"/>
    <property type="match status" value="1"/>
</dbReference>
<dbReference type="Gene3D" id="3.30.1360.120">
    <property type="entry name" value="Probable tRNA modification gtpase trme, domain 1"/>
    <property type="match status" value="1"/>
</dbReference>
<evidence type="ECO:0000259" key="1">
    <source>
        <dbReference type="Pfam" id="PF01571"/>
    </source>
</evidence>
<evidence type="ECO:0000259" key="2">
    <source>
        <dbReference type="Pfam" id="PF08669"/>
    </source>
</evidence>
<feature type="non-terminal residue" evidence="3">
    <location>
        <position position="1"/>
    </location>
</feature>
<dbReference type="FunFam" id="2.40.30.110:FF:000008">
    <property type="entry name" value="Sarcosine dehydrogenase"/>
    <property type="match status" value="1"/>
</dbReference>
<dbReference type="SUPFAM" id="SSF101790">
    <property type="entry name" value="Aminomethyltransferase beta-barrel domain"/>
    <property type="match status" value="1"/>
</dbReference>
<reference evidence="3" key="1">
    <citation type="submission" date="2018-05" db="EMBL/GenBank/DDBJ databases">
        <authorList>
            <person name="Lanie J.A."/>
            <person name="Ng W.-L."/>
            <person name="Kazmierczak K.M."/>
            <person name="Andrzejewski T.M."/>
            <person name="Davidsen T.M."/>
            <person name="Wayne K.J."/>
            <person name="Tettelin H."/>
            <person name="Glass J.I."/>
            <person name="Rusch D."/>
            <person name="Podicherti R."/>
            <person name="Tsui H.-C.T."/>
            <person name="Winkler M.E."/>
        </authorList>
    </citation>
    <scope>NUCLEOTIDE SEQUENCE</scope>
</reference>
<dbReference type="Pfam" id="PF08669">
    <property type="entry name" value="GCV_T_C"/>
    <property type="match status" value="1"/>
</dbReference>
<dbReference type="GO" id="GO:0005739">
    <property type="term" value="C:mitochondrion"/>
    <property type="evidence" value="ECO:0007669"/>
    <property type="project" value="TreeGrafter"/>
</dbReference>
<dbReference type="InterPro" id="IPR027266">
    <property type="entry name" value="TrmE/GcvT-like"/>
</dbReference>
<dbReference type="InterPro" id="IPR006222">
    <property type="entry name" value="GCVT_N"/>
</dbReference>
<dbReference type="Gene3D" id="2.40.30.110">
    <property type="entry name" value="Aminomethyltransferase beta-barrel domains"/>
    <property type="match status" value="1"/>
</dbReference>
<dbReference type="InterPro" id="IPR028896">
    <property type="entry name" value="GcvT/YgfZ/DmdA"/>
</dbReference>
<dbReference type="SUPFAM" id="SSF103025">
    <property type="entry name" value="Folate-binding domain"/>
    <property type="match status" value="1"/>
</dbReference>
<dbReference type="AlphaFoldDB" id="A0A382GAM3"/>
<gene>
    <name evidence="3" type="ORF">METZ01_LOCUS224746</name>
</gene>
<evidence type="ECO:0008006" key="4">
    <source>
        <dbReference type="Google" id="ProtNLM"/>
    </source>
</evidence>